<gene>
    <name evidence="3" type="primary">lytC_12</name>
    <name evidence="3" type="ORF">SDC9_130243</name>
</gene>
<dbReference type="GO" id="GO:0009253">
    <property type="term" value="P:peptidoglycan catabolic process"/>
    <property type="evidence" value="ECO:0007669"/>
    <property type="project" value="InterPro"/>
</dbReference>
<accession>A0A645D0Y7</accession>
<evidence type="ECO:0000259" key="2">
    <source>
        <dbReference type="SMART" id="SM00646"/>
    </source>
</evidence>
<evidence type="ECO:0000256" key="1">
    <source>
        <dbReference type="ARBA" id="ARBA00022801"/>
    </source>
</evidence>
<dbReference type="GO" id="GO:0030288">
    <property type="term" value="C:outer membrane-bounded periplasmic space"/>
    <property type="evidence" value="ECO:0007669"/>
    <property type="project" value="TreeGrafter"/>
</dbReference>
<dbReference type="Pfam" id="PF01520">
    <property type="entry name" value="Amidase_3"/>
    <property type="match status" value="1"/>
</dbReference>
<comment type="caution">
    <text evidence="3">The sequence shown here is derived from an EMBL/GenBank/DDBJ whole genome shotgun (WGS) entry which is preliminary data.</text>
</comment>
<organism evidence="3">
    <name type="scientific">bioreactor metagenome</name>
    <dbReference type="NCBI Taxonomy" id="1076179"/>
    <lineage>
        <taxon>unclassified sequences</taxon>
        <taxon>metagenomes</taxon>
        <taxon>ecological metagenomes</taxon>
    </lineage>
</organism>
<name>A0A645D0Y7_9ZZZZ</name>
<feature type="domain" description="MurNAc-LAA" evidence="2">
    <location>
        <begin position="144"/>
        <end position="253"/>
    </location>
</feature>
<dbReference type="PANTHER" id="PTHR30404:SF0">
    <property type="entry name" value="N-ACETYLMURAMOYL-L-ALANINE AMIDASE AMIC"/>
    <property type="match status" value="1"/>
</dbReference>
<sequence length="258" mass="28140">MRIIIDGERVPVNIRVNRDLLLALKSMAKTLHWRIRYDAANEVVHVFSPSYSPPVDQPVVSEILEPESNRLTGKVVCIDPGHGGSDPGAIGPSGTLEKDNNLAIALLLREKLEVNGCTVIMTRDNDTDVFGPNALANEELGARVDIANEAGADIFVSIHNDAFTNSAAAGTTTYHYGLDAAINLASHIQKSVVRELGTKDRNVRFGSFYVIRYTNMPSVLLEAAFISNPEEELLLASCDGRERAAQSVCEGIMKYFKV</sequence>
<dbReference type="AlphaFoldDB" id="A0A645D0Y7"/>
<dbReference type="GO" id="GO:0008745">
    <property type="term" value="F:N-acetylmuramoyl-L-alanine amidase activity"/>
    <property type="evidence" value="ECO:0007669"/>
    <property type="project" value="UniProtKB-EC"/>
</dbReference>
<dbReference type="SUPFAM" id="SSF53187">
    <property type="entry name" value="Zn-dependent exopeptidases"/>
    <property type="match status" value="1"/>
</dbReference>
<dbReference type="EMBL" id="VSSQ01032044">
    <property type="protein sequence ID" value="MPM83180.1"/>
    <property type="molecule type" value="Genomic_DNA"/>
</dbReference>
<protein>
    <submittedName>
        <fullName evidence="3">N-acetylmuramoyl-L-alanine amidase LytC</fullName>
        <ecNumber evidence="3">3.5.1.28</ecNumber>
    </submittedName>
</protein>
<evidence type="ECO:0000313" key="3">
    <source>
        <dbReference type="EMBL" id="MPM83180.1"/>
    </source>
</evidence>
<keyword evidence="1 3" id="KW-0378">Hydrolase</keyword>
<proteinExistence type="predicted"/>
<dbReference type="PANTHER" id="PTHR30404">
    <property type="entry name" value="N-ACETYLMURAMOYL-L-ALANINE AMIDASE"/>
    <property type="match status" value="1"/>
</dbReference>
<dbReference type="InterPro" id="IPR002508">
    <property type="entry name" value="MurNAc-LAA_cat"/>
</dbReference>
<dbReference type="EC" id="3.5.1.28" evidence="3"/>
<dbReference type="CDD" id="cd02696">
    <property type="entry name" value="MurNAc-LAA"/>
    <property type="match status" value="1"/>
</dbReference>
<dbReference type="Gene3D" id="3.40.630.40">
    <property type="entry name" value="Zn-dependent exopeptidases"/>
    <property type="match status" value="1"/>
</dbReference>
<dbReference type="InterPro" id="IPR050695">
    <property type="entry name" value="N-acetylmuramoyl_amidase_3"/>
</dbReference>
<dbReference type="SMART" id="SM00646">
    <property type="entry name" value="Ami_3"/>
    <property type="match status" value="1"/>
</dbReference>
<reference evidence="3" key="1">
    <citation type="submission" date="2019-08" db="EMBL/GenBank/DDBJ databases">
        <authorList>
            <person name="Kucharzyk K."/>
            <person name="Murdoch R.W."/>
            <person name="Higgins S."/>
            <person name="Loffler F."/>
        </authorList>
    </citation>
    <scope>NUCLEOTIDE SEQUENCE</scope>
</reference>